<evidence type="ECO:0000256" key="1">
    <source>
        <dbReference type="SAM" id="MobiDB-lite"/>
    </source>
</evidence>
<name>A0A2W5Z5L7_9BACT</name>
<reference evidence="5" key="2">
    <citation type="submission" date="2018-05" db="EMBL/GenBank/DDBJ databases">
        <authorList>
            <person name="Ferrari B."/>
        </authorList>
    </citation>
    <scope>NUCLEOTIDE SEQUENCE</scope>
    <source>
        <strain evidence="5">RRmetagenome_bin12</strain>
    </source>
</reference>
<feature type="region of interest" description="Disordered" evidence="1">
    <location>
        <begin position="1"/>
        <end position="20"/>
    </location>
</feature>
<dbReference type="Pfam" id="PF14018">
    <property type="entry name" value="DUF4234"/>
    <property type="match status" value="1"/>
</dbReference>
<feature type="region of interest" description="Disordered" evidence="1">
    <location>
        <begin position="25"/>
        <end position="49"/>
    </location>
</feature>
<evidence type="ECO:0000313" key="6">
    <source>
        <dbReference type="Proteomes" id="UP000248724"/>
    </source>
</evidence>
<keyword evidence="2" id="KW-0812">Transmembrane</keyword>
<evidence type="ECO:0000313" key="4">
    <source>
        <dbReference type="EMBL" id="MBJ7594318.1"/>
    </source>
</evidence>
<feature type="transmembrane region" description="Helical" evidence="2">
    <location>
        <begin position="250"/>
        <end position="277"/>
    </location>
</feature>
<dbReference type="InterPro" id="IPR025328">
    <property type="entry name" value="DUF4234"/>
</dbReference>
<feature type="transmembrane region" description="Helical" evidence="2">
    <location>
        <begin position="168"/>
        <end position="186"/>
    </location>
</feature>
<dbReference type="Proteomes" id="UP000248724">
    <property type="component" value="Unassembled WGS sequence"/>
</dbReference>
<proteinExistence type="predicted"/>
<reference evidence="4 7" key="3">
    <citation type="submission" date="2020-10" db="EMBL/GenBank/DDBJ databases">
        <title>Ca. Dormibacterota MAGs.</title>
        <authorList>
            <person name="Montgomery K."/>
        </authorList>
    </citation>
    <scope>NUCLEOTIDE SEQUENCE [LARGE SCALE GENOMIC DNA]</scope>
    <source>
        <strain evidence="4">SC8812_S17_18</strain>
    </source>
</reference>
<protein>
    <submittedName>
        <fullName evidence="4">DUF4234 domain-containing protein</fullName>
    </submittedName>
</protein>
<feature type="transmembrane region" description="Helical" evidence="2">
    <location>
        <begin position="297"/>
        <end position="318"/>
    </location>
</feature>
<dbReference type="Proteomes" id="UP000606991">
    <property type="component" value="Unassembled WGS sequence"/>
</dbReference>
<organism evidence="5 6">
    <name type="scientific">Candidatus Aeolococcus gillhamiae</name>
    <dbReference type="NCBI Taxonomy" id="3127015"/>
    <lineage>
        <taxon>Bacteria</taxon>
        <taxon>Bacillati</taxon>
        <taxon>Candidatus Dormiibacterota</taxon>
        <taxon>Candidatus Dormibacteria</taxon>
        <taxon>Candidatus Aeolococcales</taxon>
        <taxon>Candidatus Aeolococcaceae</taxon>
        <taxon>Candidatus Aeolococcus</taxon>
    </lineage>
</organism>
<reference evidence="5 6" key="1">
    <citation type="journal article" date="2017" name="Nature">
        <title>Atmospheric trace gases support primary production in Antarctic desert surface soil.</title>
        <authorList>
            <person name="Ji M."/>
            <person name="Greening C."/>
            <person name="Vanwonterghem I."/>
            <person name="Carere C.R."/>
            <person name="Bay S.K."/>
            <person name="Steen J.A."/>
            <person name="Montgomery K."/>
            <person name="Lines T."/>
            <person name="Beardall J."/>
            <person name="van Dorst J."/>
            <person name="Snape I."/>
            <person name="Stott M.B."/>
            <person name="Hugenholtz P."/>
            <person name="Ferrari B.C."/>
        </authorList>
    </citation>
    <scope>NUCLEOTIDE SEQUENCE [LARGE SCALE GENOMIC DNA]</scope>
    <source>
        <strain evidence="5">RRmetagenome_bin12</strain>
    </source>
</reference>
<keyword evidence="2" id="KW-1133">Transmembrane helix</keyword>
<accession>A0A934N4X6</accession>
<evidence type="ECO:0000256" key="2">
    <source>
        <dbReference type="SAM" id="Phobius"/>
    </source>
</evidence>
<comment type="caution">
    <text evidence="5">The sequence shown here is derived from an EMBL/GenBank/DDBJ whole genome shotgun (WGS) entry which is preliminary data.</text>
</comment>
<evidence type="ECO:0000313" key="7">
    <source>
        <dbReference type="Proteomes" id="UP000606991"/>
    </source>
</evidence>
<feature type="domain" description="DUF4234" evidence="3">
    <location>
        <begin position="165"/>
        <end position="217"/>
    </location>
</feature>
<feature type="transmembrane region" description="Helical" evidence="2">
    <location>
        <begin position="207"/>
        <end position="230"/>
    </location>
</feature>
<dbReference type="RefSeq" id="WP_337310404.1">
    <property type="nucleotide sequence ID" value="NZ_JAEKNS010000063.1"/>
</dbReference>
<dbReference type="EMBL" id="JAEKNS010000063">
    <property type="protein sequence ID" value="MBJ7594318.1"/>
    <property type="molecule type" value="Genomic_DNA"/>
</dbReference>
<sequence>MADAPARNTPGPDLDPLDAAAPLEERTARSAAAAAIPSVAERTDAGASDVELVGRTAGLRAQLGDEAEVPVLVGVASSTSVDGRAAGEIGRIASGAPPLQSPPADALPVWSFRDGAGRGARVEPSLAPTDRNQVELPFTPATELVAPTAPPDRPQPLFGPVGRGRSPLFVALLSAVTLGVYALIWHHRINRELEEFDPKLHSRPMRSAVAVAVPWVIGLVSTVAGAALIVGERLSVHLPLASHVTTGQSYFLLAGLVAVPYLTLLVPFSVVAVVMTLERLRCVEEHVGTTTDRQVRAVGSSMLLAIPVIGGLVLLGVAQRRLNAVWDAVAPSGRLSL</sequence>
<accession>A0A2W5Z5L7</accession>
<evidence type="ECO:0000259" key="3">
    <source>
        <dbReference type="Pfam" id="PF14018"/>
    </source>
</evidence>
<evidence type="ECO:0000313" key="5">
    <source>
        <dbReference type="EMBL" id="PZR78006.1"/>
    </source>
</evidence>
<keyword evidence="2" id="KW-0472">Membrane</keyword>
<dbReference type="EMBL" id="QHBU01000274">
    <property type="protein sequence ID" value="PZR78006.1"/>
    <property type="molecule type" value="Genomic_DNA"/>
</dbReference>
<gene>
    <name evidence="5" type="ORF">DLM65_14320</name>
    <name evidence="4" type="ORF">JF886_05540</name>
</gene>
<dbReference type="AlphaFoldDB" id="A0A2W5Z5L7"/>